<evidence type="ECO:0000313" key="7">
    <source>
        <dbReference type="EMBL" id="KAF3443869.1"/>
    </source>
</evidence>
<keyword evidence="5 6" id="KW-0472">Membrane</keyword>
<organism evidence="7 8">
    <name type="scientific">Rhamnella rubrinervis</name>
    <dbReference type="NCBI Taxonomy" id="2594499"/>
    <lineage>
        <taxon>Eukaryota</taxon>
        <taxon>Viridiplantae</taxon>
        <taxon>Streptophyta</taxon>
        <taxon>Embryophyta</taxon>
        <taxon>Tracheophyta</taxon>
        <taxon>Spermatophyta</taxon>
        <taxon>Magnoliopsida</taxon>
        <taxon>eudicotyledons</taxon>
        <taxon>Gunneridae</taxon>
        <taxon>Pentapetalae</taxon>
        <taxon>rosids</taxon>
        <taxon>fabids</taxon>
        <taxon>Rosales</taxon>
        <taxon>Rhamnaceae</taxon>
        <taxon>rhamnoid group</taxon>
        <taxon>Rhamneae</taxon>
        <taxon>Rhamnella</taxon>
    </lineage>
</organism>
<dbReference type="GO" id="GO:0005737">
    <property type="term" value="C:cytoplasm"/>
    <property type="evidence" value="ECO:0007669"/>
    <property type="project" value="TreeGrafter"/>
</dbReference>
<sequence>MAVLNSTTWRVPPFTKSFAESSFSPILFSTQLFSKSNQRCKWSFSTRKRRNLVIGSVTEDREVVPVKDKHPNDQENRLLLDGSEDYNALSSSLSSSSFLQEEKGDFDRLTSRAINAAIVLGFGTFAVTKLLTIDHDYWQGWTFFEILRYAPEHNWIAYEQALKTNPVLAKMVISGVVYSLGDWIAQCYEGKPLFEFDRTRMFRSGLVGFTLHGSLSHYYYQFCEALFPFEDWWVVPAKVVFDQTVWSAIWNSIYYVILGLLRFESTTSIFGELKATFWPMLTAGWKLWPFAHLITYGVIPVEQRLLWVDCIELIWVTILSTYSNEKSETRISEASSGANSSSSSSNSSKFITEEMSFTNGDLLTGTTMAKLEELDQQQQPNDVKKRKKKKRIEGSTKLFVFVDYLFLFIFFGFLVVILLKMVGL</sequence>
<dbReference type="PANTHER" id="PTHR11266:SF121">
    <property type="entry name" value="OS09G0315000 PROTEIN"/>
    <property type="match status" value="1"/>
</dbReference>
<protein>
    <recommendedName>
        <fullName evidence="9">Peroxisomal membrane protein 2</fullName>
    </recommendedName>
</protein>
<dbReference type="EMBL" id="VOIH02000006">
    <property type="protein sequence ID" value="KAF3443869.1"/>
    <property type="molecule type" value="Genomic_DNA"/>
</dbReference>
<evidence type="ECO:0000256" key="6">
    <source>
        <dbReference type="SAM" id="Phobius"/>
    </source>
</evidence>
<comment type="caution">
    <text evidence="7">The sequence shown here is derived from an EMBL/GenBank/DDBJ whole genome shotgun (WGS) entry which is preliminary data.</text>
</comment>
<gene>
    <name evidence="7" type="ORF">FNV43_RR13559</name>
</gene>
<evidence type="ECO:0000256" key="3">
    <source>
        <dbReference type="ARBA" id="ARBA00022692"/>
    </source>
</evidence>
<keyword evidence="4 6" id="KW-1133">Transmembrane helix</keyword>
<evidence type="ECO:0000313" key="8">
    <source>
        <dbReference type="Proteomes" id="UP000796880"/>
    </source>
</evidence>
<evidence type="ECO:0000256" key="2">
    <source>
        <dbReference type="ARBA" id="ARBA00006824"/>
    </source>
</evidence>
<comment type="similarity">
    <text evidence="2">Belongs to the peroxisomal membrane protein PXMP2/4 family.</text>
</comment>
<dbReference type="AlphaFoldDB" id="A0A8K0MEG2"/>
<dbReference type="InterPro" id="IPR007248">
    <property type="entry name" value="Mpv17_PMP22"/>
</dbReference>
<dbReference type="OrthoDB" id="430207at2759"/>
<accession>A0A8K0MEG2</accession>
<evidence type="ECO:0008006" key="9">
    <source>
        <dbReference type="Google" id="ProtNLM"/>
    </source>
</evidence>
<feature type="transmembrane region" description="Helical" evidence="6">
    <location>
        <begin position="398"/>
        <end position="419"/>
    </location>
</feature>
<keyword evidence="8" id="KW-1185">Reference proteome</keyword>
<keyword evidence="3 6" id="KW-0812">Transmembrane</keyword>
<proteinExistence type="inferred from homology"/>
<comment type="subcellular location">
    <subcellularLocation>
        <location evidence="1">Membrane</location>
        <topology evidence="1">Multi-pass membrane protein</topology>
    </subcellularLocation>
</comment>
<dbReference type="Proteomes" id="UP000796880">
    <property type="component" value="Unassembled WGS sequence"/>
</dbReference>
<reference evidence="7" key="1">
    <citation type="submission" date="2020-03" db="EMBL/GenBank/DDBJ databases">
        <title>A high-quality chromosome-level genome assembly of a woody plant with both climbing and erect habits, Rhamnella rubrinervis.</title>
        <authorList>
            <person name="Lu Z."/>
            <person name="Yang Y."/>
            <person name="Zhu X."/>
            <person name="Sun Y."/>
        </authorList>
    </citation>
    <scope>NUCLEOTIDE SEQUENCE</scope>
    <source>
        <strain evidence="7">BYM</strain>
        <tissue evidence="7">Leaf</tissue>
    </source>
</reference>
<dbReference type="GO" id="GO:0016020">
    <property type="term" value="C:membrane"/>
    <property type="evidence" value="ECO:0007669"/>
    <property type="project" value="UniProtKB-SubCell"/>
</dbReference>
<evidence type="ECO:0000256" key="1">
    <source>
        <dbReference type="ARBA" id="ARBA00004141"/>
    </source>
</evidence>
<name>A0A8K0MEG2_9ROSA</name>
<evidence type="ECO:0000256" key="5">
    <source>
        <dbReference type="ARBA" id="ARBA00023136"/>
    </source>
</evidence>
<dbReference type="PANTHER" id="PTHR11266">
    <property type="entry name" value="PEROXISOMAL MEMBRANE PROTEIN 2, PXMP2 MPV17"/>
    <property type="match status" value="1"/>
</dbReference>
<dbReference type="Pfam" id="PF04117">
    <property type="entry name" value="Mpv17_PMP22"/>
    <property type="match status" value="1"/>
</dbReference>
<evidence type="ECO:0000256" key="4">
    <source>
        <dbReference type="ARBA" id="ARBA00022989"/>
    </source>
</evidence>